<protein>
    <submittedName>
        <fullName evidence="1">Uncharacterized protein</fullName>
    </submittedName>
</protein>
<organism evidence="1 2">
    <name type="scientific">Salmonella phage 38</name>
    <dbReference type="NCBI Taxonomy" id="1654891"/>
    <lineage>
        <taxon>Viruses</taxon>
        <taxon>Duplodnaviria</taxon>
        <taxon>Heunggongvirae</taxon>
        <taxon>Uroviricota</taxon>
        <taxon>Caudoviricetes</taxon>
        <taxon>Pantevenvirales</taxon>
        <taxon>Ackermannviridae</taxon>
        <taxon>Cvivirinae</taxon>
        <taxon>Kuttervirus</taxon>
        <taxon>Kuttervirus kv38</taxon>
    </lineage>
</organism>
<dbReference type="GeneID" id="26683811"/>
<gene>
    <name evidence="1" type="ORF">SP38_101</name>
</gene>
<name>A0A0N7CFI9_9CAUD</name>
<accession>A0A0N7CFI9</accession>
<evidence type="ECO:0000313" key="2">
    <source>
        <dbReference type="Proteomes" id="UP000201337"/>
    </source>
</evidence>
<dbReference type="RefSeq" id="YP_009220845.1">
    <property type="nucleotide sequence ID" value="NC_029042.1"/>
</dbReference>
<dbReference type="EMBL" id="KR296692">
    <property type="protein sequence ID" value="AKJ73703.1"/>
    <property type="molecule type" value="Genomic_DNA"/>
</dbReference>
<dbReference type="Proteomes" id="UP000201337">
    <property type="component" value="Segment"/>
</dbReference>
<sequence length="124" mass="14191">MSNLPLLQVGDVFVLTEEMTIETQVPKHFLYSNCKGDWQTDSGYITPEGFFGYMQGHYVVTKTALQGGSAGHDPYPDGHHVWAQHTENERIRICFYQTGSFRNMHRNVPVVGKAKAQTWTWEKL</sequence>
<evidence type="ECO:0000313" key="1">
    <source>
        <dbReference type="EMBL" id="AKJ73703.1"/>
    </source>
</evidence>
<dbReference type="OrthoDB" id="12788at10239"/>
<reference evidence="1 2" key="1">
    <citation type="journal article" date="2016" name="Virus Genes">
        <title>Genomic characterization of Salmonella bacteriophages isolated from India.</title>
        <authorList>
            <person name="Karpe Y.A."/>
            <person name="Kanade G.D."/>
            <person name="Pingale K.D."/>
            <person name="Arankalle V.A."/>
            <person name="Banerjee K."/>
        </authorList>
    </citation>
    <scope>NUCLEOTIDE SEQUENCE [LARGE SCALE GENOMIC DNA]</scope>
</reference>
<keyword evidence="2" id="KW-1185">Reference proteome</keyword>
<proteinExistence type="predicted"/>
<dbReference type="KEGG" id="vg:26683811"/>